<comment type="caution">
    <text evidence="2">The sequence shown here is derived from an EMBL/GenBank/DDBJ whole genome shotgun (WGS) entry which is preliminary data.</text>
</comment>
<proteinExistence type="predicted"/>
<keyword evidence="3" id="KW-1185">Reference proteome</keyword>
<evidence type="ECO:0000313" key="3">
    <source>
        <dbReference type="Proteomes" id="UP001243009"/>
    </source>
</evidence>
<dbReference type="SUPFAM" id="SSF51182">
    <property type="entry name" value="RmlC-like cupins"/>
    <property type="match status" value="1"/>
</dbReference>
<gene>
    <name evidence="2" type="ORF">Q7A36_20020</name>
</gene>
<feature type="region of interest" description="Disordered" evidence="1">
    <location>
        <begin position="101"/>
        <end position="129"/>
    </location>
</feature>
<dbReference type="RefSeq" id="WP_305105508.1">
    <property type="nucleotide sequence ID" value="NZ_JAUTWS010000019.1"/>
</dbReference>
<dbReference type="InterPro" id="IPR011051">
    <property type="entry name" value="RmlC_Cupin_sf"/>
</dbReference>
<name>A0ABT9E3A4_9PROT</name>
<evidence type="ECO:0000256" key="1">
    <source>
        <dbReference type="SAM" id="MobiDB-lite"/>
    </source>
</evidence>
<evidence type="ECO:0000313" key="2">
    <source>
        <dbReference type="EMBL" id="MDO9710649.1"/>
    </source>
</evidence>
<dbReference type="InterPro" id="IPR014710">
    <property type="entry name" value="RmlC-like_jellyroll"/>
</dbReference>
<dbReference type="EMBL" id="JAUTWS010000019">
    <property type="protein sequence ID" value="MDO9710649.1"/>
    <property type="molecule type" value="Genomic_DNA"/>
</dbReference>
<dbReference type="Gene3D" id="2.60.120.10">
    <property type="entry name" value="Jelly Rolls"/>
    <property type="match status" value="1"/>
</dbReference>
<organism evidence="2 3">
    <name type="scientific">Paracraurococcus lichenis</name>
    <dbReference type="NCBI Taxonomy" id="3064888"/>
    <lineage>
        <taxon>Bacteria</taxon>
        <taxon>Pseudomonadati</taxon>
        <taxon>Pseudomonadota</taxon>
        <taxon>Alphaproteobacteria</taxon>
        <taxon>Acetobacterales</taxon>
        <taxon>Roseomonadaceae</taxon>
        <taxon>Paracraurococcus</taxon>
    </lineage>
</organism>
<protein>
    <submittedName>
        <fullName evidence="2">Cupin domain-containing protein</fullName>
    </submittedName>
</protein>
<dbReference type="CDD" id="cd07009">
    <property type="entry name" value="cupin_BLL0285-like"/>
    <property type="match status" value="1"/>
</dbReference>
<accession>A0ABT9E3A4</accession>
<sequence>MAPTPTDADAAPRIPYWHLWTDEQGVSRQTRCTLTEFDLKSMSPPADPQWQGRKTHGGMTVMVTVQPVGWTGTWHENPRPQWIIPLSGRWFVESMDGQRVEMGPGEISFGEDQGTREHDGRKGHCSGTVGPEPAVLMVVQMDAPPTLASPCRFR</sequence>
<feature type="compositionally biased region" description="Basic and acidic residues" evidence="1">
    <location>
        <begin position="113"/>
        <end position="122"/>
    </location>
</feature>
<reference evidence="2 3" key="1">
    <citation type="submission" date="2023-08" db="EMBL/GenBank/DDBJ databases">
        <title>The draft genome sequence of Paracraurococcus sp. LOR1-02.</title>
        <authorList>
            <person name="Kingkaew E."/>
            <person name="Tanasupawat S."/>
        </authorList>
    </citation>
    <scope>NUCLEOTIDE SEQUENCE [LARGE SCALE GENOMIC DNA]</scope>
    <source>
        <strain evidence="2 3">LOR1-02</strain>
    </source>
</reference>
<dbReference type="Proteomes" id="UP001243009">
    <property type="component" value="Unassembled WGS sequence"/>
</dbReference>